<comment type="caution">
    <text evidence="2">The sequence shown here is derived from an EMBL/GenBank/DDBJ whole genome shotgun (WGS) entry which is preliminary data.</text>
</comment>
<evidence type="ECO:0000313" key="2">
    <source>
        <dbReference type="EMBL" id="PWI24676.1"/>
    </source>
</evidence>
<organism evidence="2 3">
    <name type="scientific">Kurthia sibirica</name>
    <dbReference type="NCBI Taxonomy" id="202750"/>
    <lineage>
        <taxon>Bacteria</taxon>
        <taxon>Bacillati</taxon>
        <taxon>Bacillota</taxon>
        <taxon>Bacilli</taxon>
        <taxon>Bacillales</taxon>
        <taxon>Caryophanaceae</taxon>
        <taxon>Kurthia</taxon>
    </lineage>
</organism>
<feature type="domain" description="Type I restriction enzyme R protein N-terminal" evidence="1">
    <location>
        <begin position="2"/>
        <end position="49"/>
    </location>
</feature>
<protein>
    <recommendedName>
        <fullName evidence="1">Type I restriction enzyme R protein N-terminal domain-containing protein</fullName>
    </recommendedName>
</protein>
<name>A0A2U3AJD1_9BACL</name>
<keyword evidence="3" id="KW-1185">Reference proteome</keyword>
<sequence length="53" mass="6302">MYHKTYIEVERPVHKYSKTDLKLRAAIFILNEDSKPYLIIECKEPTSHLTLQP</sequence>
<gene>
    <name evidence="2" type="ORF">DEX24_11955</name>
</gene>
<evidence type="ECO:0000259" key="1">
    <source>
        <dbReference type="Pfam" id="PF13588"/>
    </source>
</evidence>
<reference evidence="2 3" key="1">
    <citation type="submission" date="2018-05" db="EMBL/GenBank/DDBJ databases">
        <title>Kurthia sibirica genome sequence.</title>
        <authorList>
            <person name="Maclea K.S."/>
            <person name="Goen A.E."/>
        </authorList>
    </citation>
    <scope>NUCLEOTIDE SEQUENCE [LARGE SCALE GENOMIC DNA]</scope>
    <source>
        <strain evidence="2 3">ATCC 49154</strain>
    </source>
</reference>
<evidence type="ECO:0000313" key="3">
    <source>
        <dbReference type="Proteomes" id="UP000245938"/>
    </source>
</evidence>
<dbReference type="EMBL" id="QFVR01000017">
    <property type="protein sequence ID" value="PWI24676.1"/>
    <property type="molecule type" value="Genomic_DNA"/>
</dbReference>
<dbReference type="AlphaFoldDB" id="A0A2U3AJD1"/>
<accession>A0A2U3AJD1</accession>
<proteinExistence type="predicted"/>
<dbReference type="Pfam" id="PF13588">
    <property type="entry name" value="HSDR_N_2"/>
    <property type="match status" value="1"/>
</dbReference>
<dbReference type="Proteomes" id="UP000245938">
    <property type="component" value="Unassembled WGS sequence"/>
</dbReference>
<dbReference type="InterPro" id="IPR029464">
    <property type="entry name" value="HSDR_N"/>
</dbReference>